<name>V9D168_9EURO</name>
<dbReference type="HOGENOM" id="CLU_1532375_0_0_1"/>
<dbReference type="RefSeq" id="XP_008731274.1">
    <property type="nucleotide sequence ID" value="XM_008733052.1"/>
</dbReference>
<protein>
    <submittedName>
        <fullName evidence="2">Uncharacterized protein</fullName>
    </submittedName>
</protein>
<dbReference type="VEuPathDB" id="FungiDB:G647_08745"/>
<dbReference type="EMBL" id="KB822709">
    <property type="protein sequence ID" value="ETI19732.1"/>
    <property type="molecule type" value="Genomic_DNA"/>
</dbReference>
<evidence type="ECO:0000256" key="1">
    <source>
        <dbReference type="SAM" id="MobiDB-lite"/>
    </source>
</evidence>
<proteinExistence type="predicted"/>
<gene>
    <name evidence="2" type="ORF">G647_08745</name>
</gene>
<organism evidence="2 3">
    <name type="scientific">Cladophialophora carrionii CBS 160.54</name>
    <dbReference type="NCBI Taxonomy" id="1279043"/>
    <lineage>
        <taxon>Eukaryota</taxon>
        <taxon>Fungi</taxon>
        <taxon>Dikarya</taxon>
        <taxon>Ascomycota</taxon>
        <taxon>Pezizomycotina</taxon>
        <taxon>Eurotiomycetes</taxon>
        <taxon>Chaetothyriomycetidae</taxon>
        <taxon>Chaetothyriales</taxon>
        <taxon>Herpotrichiellaceae</taxon>
        <taxon>Cladophialophora</taxon>
    </lineage>
</organism>
<feature type="compositionally biased region" description="Polar residues" evidence="1">
    <location>
        <begin position="30"/>
        <end position="47"/>
    </location>
</feature>
<reference evidence="2 3" key="1">
    <citation type="submission" date="2013-03" db="EMBL/GenBank/DDBJ databases">
        <title>The Genome Sequence of Cladophialophora carrionii CBS 160.54.</title>
        <authorList>
            <consortium name="The Broad Institute Genomics Platform"/>
            <person name="Cuomo C."/>
            <person name="de Hoog S."/>
            <person name="Gorbushina A."/>
            <person name="Walker B."/>
            <person name="Young S.K."/>
            <person name="Zeng Q."/>
            <person name="Gargeya S."/>
            <person name="Fitzgerald M."/>
            <person name="Haas B."/>
            <person name="Abouelleil A."/>
            <person name="Allen A.W."/>
            <person name="Alvarado L."/>
            <person name="Arachchi H.M."/>
            <person name="Berlin A.M."/>
            <person name="Chapman S.B."/>
            <person name="Gainer-Dewar J."/>
            <person name="Goldberg J."/>
            <person name="Griggs A."/>
            <person name="Gujja S."/>
            <person name="Hansen M."/>
            <person name="Howarth C."/>
            <person name="Imamovic A."/>
            <person name="Ireland A."/>
            <person name="Larimer J."/>
            <person name="McCowan C."/>
            <person name="Murphy C."/>
            <person name="Pearson M."/>
            <person name="Poon T.W."/>
            <person name="Priest M."/>
            <person name="Roberts A."/>
            <person name="Saif S."/>
            <person name="Shea T."/>
            <person name="Sisk P."/>
            <person name="Sykes S."/>
            <person name="Wortman J."/>
            <person name="Nusbaum C."/>
            <person name="Birren B."/>
        </authorList>
    </citation>
    <scope>NUCLEOTIDE SEQUENCE [LARGE SCALE GENOMIC DNA]</scope>
    <source>
        <strain evidence="2 3">CBS 160.54</strain>
    </source>
</reference>
<evidence type="ECO:0000313" key="3">
    <source>
        <dbReference type="Proteomes" id="UP000030678"/>
    </source>
</evidence>
<dbReference type="AlphaFoldDB" id="V9D168"/>
<sequence length="175" mass="20257">MSVSPVLSNADLATNSDRTPSMDWEPIENGNDNELASPTAPETQAARSSEATSPPTEPPWRHLPPYQKYCYPWTKQELLEAVREDHSWLNPEPAKAEWCKRNLMESTHPAVTFALLKQWTVERLETARPKSRQVTVQLGPRRNEDKEEYVVVERKKKTIRPKQSSHFDEDDYVWV</sequence>
<feature type="region of interest" description="Disordered" evidence="1">
    <location>
        <begin position="1"/>
        <end position="61"/>
    </location>
</feature>
<accession>V9D168</accession>
<dbReference type="GeneID" id="19987238"/>
<dbReference type="Proteomes" id="UP000030678">
    <property type="component" value="Unassembled WGS sequence"/>
</dbReference>
<evidence type="ECO:0000313" key="2">
    <source>
        <dbReference type="EMBL" id="ETI19732.1"/>
    </source>
</evidence>
<feature type="compositionally biased region" description="Polar residues" evidence="1">
    <location>
        <begin position="1"/>
        <end position="19"/>
    </location>
</feature>